<dbReference type="RefSeq" id="WP_374051274.1">
    <property type="nucleotide sequence ID" value="NZ_AP028978.1"/>
</dbReference>
<evidence type="ECO:0000313" key="2">
    <source>
        <dbReference type="Proteomes" id="UP001529514"/>
    </source>
</evidence>
<dbReference type="EMBL" id="AP028978">
    <property type="protein sequence ID" value="BET97622.1"/>
    <property type="molecule type" value="Genomic_DNA"/>
</dbReference>
<gene>
    <name evidence="1" type="ORF">TCT1_25430</name>
</gene>
<keyword evidence="2" id="KW-1185">Reference proteome</keyword>
<evidence type="ECO:0000313" key="1">
    <source>
        <dbReference type="EMBL" id="BET97622.1"/>
    </source>
</evidence>
<protein>
    <submittedName>
        <fullName evidence="1">Uncharacterized protein</fullName>
    </submittedName>
</protein>
<proteinExistence type="predicted"/>
<name>A0ABM8JY44_9GAMM</name>
<organism evidence="1 2">
    <name type="scientific">Xenorhabdus taiwanensis</name>
    <dbReference type="NCBI Taxonomy" id="3085177"/>
    <lineage>
        <taxon>Bacteria</taxon>
        <taxon>Pseudomonadati</taxon>
        <taxon>Pseudomonadota</taxon>
        <taxon>Gammaproteobacteria</taxon>
        <taxon>Enterobacterales</taxon>
        <taxon>Morganellaceae</taxon>
        <taxon>Xenorhabdus</taxon>
    </lineage>
</organism>
<sequence length="124" mass="14252">MATLKERHLMIIRTLNNPDRPLQIINKEKFNLLGKELGWDQLAYDTQYLIKIGLVNPNAVSFDMNGRPLFNSAHMALTEKGFDYANMDTIMPSLSRSIKTRLNSLKPSSWLPICLNQKRKLCCN</sequence>
<dbReference type="Proteomes" id="UP001529514">
    <property type="component" value="Chromosome"/>
</dbReference>
<accession>A0ABM8JY44</accession>
<reference evidence="1 2" key="1">
    <citation type="submission" date="2023-10" db="EMBL/GenBank/DDBJ databases">
        <title>Xenorhabdus taiwanensis sp. nov., a symbiotic bacterium associated with the entomopathogenic nematode Steinernema taiwanensis.</title>
        <authorList>
            <person name="Tseng C.T."/>
            <person name="Shu H.Y."/>
            <person name="Chen M.H."/>
            <person name="Fang Y.J."/>
            <person name="Wu T.L."/>
            <person name="Lin Y.C."/>
            <person name="Huang C.J."/>
        </authorList>
    </citation>
    <scope>NUCLEOTIDE SEQUENCE [LARGE SCALE GENOMIC DNA]</scope>
    <source>
        <strain evidence="1 2">TCT-1</strain>
    </source>
</reference>